<sequence>MESRSGSRLGIGIWGALFLLVVTPPLSAADIEGDYLCLSCLDEASAKLLAIANMEPDLTAHREEYCEPAGDEGEVELKPESLPSECRGLVKHATYVNPETREVYAFEVEWGGVSMDSITAIPRSLPESEYSRHQNNMEALEQHRNMLVEVGESVSESIATGQLGTSRTAARSDAWSSDETPSSCDSNSDTILAFLADPERLQQFREELGRQFLDAYQSAEQGERGRVSFQGHGWRSGVILDRLAGEYKMELTGVRNAPHLSVEFDLVEGHEGVELPARPDRLVVEYALSTDEDGKRMVEFSILPRFSRVQGYDSYLNDDGIGFDRMSSCERYQVARMLLNHEVFVGDDKIDAADLYLGSEEKGSGEGCYTRRSAIVKAGGEMIARQRIRLVTECRD</sequence>
<accession>A0AAP6JJJ5</accession>
<evidence type="ECO:0000256" key="1">
    <source>
        <dbReference type="SAM" id="MobiDB-lite"/>
    </source>
</evidence>
<dbReference type="Proteomes" id="UP001302316">
    <property type="component" value="Unassembled WGS sequence"/>
</dbReference>
<protein>
    <submittedName>
        <fullName evidence="2">Uncharacterized protein</fullName>
    </submittedName>
</protein>
<evidence type="ECO:0000313" key="3">
    <source>
        <dbReference type="Proteomes" id="UP001302316"/>
    </source>
</evidence>
<feature type="region of interest" description="Disordered" evidence="1">
    <location>
        <begin position="158"/>
        <end position="183"/>
    </location>
</feature>
<keyword evidence="3" id="KW-1185">Reference proteome</keyword>
<reference evidence="2 3" key="1">
    <citation type="submission" date="2023-12" db="EMBL/GenBank/DDBJ databases">
        <title>Whole-genome sequencing of halo(alkali)philic microorganisms from hypersaline lakes.</title>
        <authorList>
            <person name="Sorokin D.Y."/>
            <person name="Merkel A.Y."/>
            <person name="Messina E."/>
            <person name="Yakimov M."/>
        </authorList>
    </citation>
    <scope>NUCLEOTIDE SEQUENCE [LARGE SCALE GENOMIC DNA]</scope>
    <source>
        <strain evidence="2 3">AB-CW1</strain>
    </source>
</reference>
<organism evidence="2 3">
    <name type="scientific">Natronospira elongata</name>
    <dbReference type="NCBI Taxonomy" id="3110268"/>
    <lineage>
        <taxon>Bacteria</taxon>
        <taxon>Pseudomonadati</taxon>
        <taxon>Pseudomonadota</taxon>
        <taxon>Gammaproteobacteria</taxon>
        <taxon>Natronospirales</taxon>
        <taxon>Natronospiraceae</taxon>
        <taxon>Natronospira</taxon>
    </lineage>
</organism>
<dbReference type="AlphaFoldDB" id="A0AAP6JJJ5"/>
<dbReference type="RefSeq" id="WP_346053286.1">
    <property type="nucleotide sequence ID" value="NZ_JAYGII010000055.1"/>
</dbReference>
<comment type="caution">
    <text evidence="2">The sequence shown here is derived from an EMBL/GenBank/DDBJ whole genome shotgun (WGS) entry which is preliminary data.</text>
</comment>
<proteinExistence type="predicted"/>
<name>A0AAP6JJJ5_9GAMM</name>
<gene>
    <name evidence="2" type="ORF">VCB98_13160</name>
</gene>
<dbReference type="EMBL" id="JAYGII010000055">
    <property type="protein sequence ID" value="MEA5446769.1"/>
    <property type="molecule type" value="Genomic_DNA"/>
</dbReference>
<evidence type="ECO:0000313" key="2">
    <source>
        <dbReference type="EMBL" id="MEA5446769.1"/>
    </source>
</evidence>